<dbReference type="InterPro" id="IPR009057">
    <property type="entry name" value="Homeodomain-like_sf"/>
</dbReference>
<dbReference type="KEGG" id="spat:A0O21_01325"/>
<gene>
    <name evidence="5" type="ORF">A0O21_01325</name>
</gene>
<keyword evidence="1 2" id="KW-0238">DNA-binding</keyword>
<organism evidence="5 6">
    <name type="scientific">Streptococcus pantholopis</name>
    <dbReference type="NCBI Taxonomy" id="1811193"/>
    <lineage>
        <taxon>Bacteria</taxon>
        <taxon>Bacillati</taxon>
        <taxon>Bacillota</taxon>
        <taxon>Bacilli</taxon>
        <taxon>Lactobacillales</taxon>
        <taxon>Streptococcaceae</taxon>
        <taxon>Streptococcus</taxon>
    </lineage>
</organism>
<dbReference type="EMBL" id="CP014699">
    <property type="protein sequence ID" value="AND78767.1"/>
    <property type="molecule type" value="Genomic_DNA"/>
</dbReference>
<dbReference type="InterPro" id="IPR050624">
    <property type="entry name" value="HTH-type_Tx_Regulator"/>
</dbReference>
<keyword evidence="3" id="KW-1133">Transmembrane helix</keyword>
<evidence type="ECO:0000256" key="1">
    <source>
        <dbReference type="ARBA" id="ARBA00023125"/>
    </source>
</evidence>
<feature type="domain" description="HTH tetR-type" evidence="4">
    <location>
        <begin position="23"/>
        <end position="83"/>
    </location>
</feature>
<dbReference type="SUPFAM" id="SSF46689">
    <property type="entry name" value="Homeodomain-like"/>
    <property type="match status" value="1"/>
</dbReference>
<dbReference type="AlphaFoldDB" id="A0A172Q5P7"/>
<keyword evidence="3" id="KW-0812">Transmembrane</keyword>
<dbReference type="STRING" id="1811193.A0O21_01325"/>
<dbReference type="Pfam" id="PF00440">
    <property type="entry name" value="TetR_N"/>
    <property type="match status" value="1"/>
</dbReference>
<dbReference type="PANTHER" id="PTHR43479:SF11">
    <property type="entry name" value="ACREF_ENVCD OPERON REPRESSOR-RELATED"/>
    <property type="match status" value="1"/>
</dbReference>
<reference evidence="5 6" key="1">
    <citation type="journal article" date="2016" name="Int. J. Syst. Evol. Microbiol.">
        <title>Streptococcuspantholopis sp. nov., isolated from faeces of the Tibetan antelope (Pantholops hodgsonii).</title>
        <authorList>
            <person name="Bai X."/>
            <person name="Xiong Y."/>
            <person name="Lu S."/>
            <person name="Jin D."/>
            <person name="Lai X."/>
            <person name="Yang J."/>
            <person name="Niu L."/>
            <person name="Hu S."/>
            <person name="Meng X."/>
            <person name="Pu J."/>
            <person name="Ye C."/>
            <person name="Xu J."/>
        </authorList>
    </citation>
    <scope>NUCLEOTIDE SEQUENCE [LARGE SCALE GENOMIC DNA]</scope>
    <source>
        <strain evidence="5 6">TA 26</strain>
    </source>
</reference>
<dbReference type="RefSeq" id="WP_067060295.1">
    <property type="nucleotide sequence ID" value="NZ_CP014699.1"/>
</dbReference>
<feature type="DNA-binding region" description="H-T-H motif" evidence="2">
    <location>
        <begin position="46"/>
        <end position="65"/>
    </location>
</feature>
<dbReference type="Gene3D" id="1.10.357.10">
    <property type="entry name" value="Tetracycline Repressor, domain 2"/>
    <property type="match status" value="1"/>
</dbReference>
<sequence>MTERKISANSLKNLSQFNQENRYLTREAIETALLFFMETKELSQITVSELVKKAGVSRNAFYRNYKSKEDILEDILVQVVRRAARGLKAFDLKTQGHQVWLFLLQEAKKEAHILGLIFKQGCEELLSKIVAKRLKGYQRFKRTGPFVAYTISFWSSAIISVLKHWIADNMTVSEEDLAAVNLPFLP</sequence>
<evidence type="ECO:0000313" key="5">
    <source>
        <dbReference type="EMBL" id="AND78767.1"/>
    </source>
</evidence>
<proteinExistence type="predicted"/>
<evidence type="ECO:0000259" key="4">
    <source>
        <dbReference type="PROSITE" id="PS50977"/>
    </source>
</evidence>
<keyword evidence="3" id="KW-0472">Membrane</keyword>
<accession>A0A172Q5P7</accession>
<dbReference type="PANTHER" id="PTHR43479">
    <property type="entry name" value="ACREF/ENVCD OPERON REPRESSOR-RELATED"/>
    <property type="match status" value="1"/>
</dbReference>
<dbReference type="InterPro" id="IPR001647">
    <property type="entry name" value="HTH_TetR"/>
</dbReference>
<name>A0A172Q5P7_9STRE</name>
<dbReference type="PROSITE" id="PS50977">
    <property type="entry name" value="HTH_TETR_2"/>
    <property type="match status" value="1"/>
</dbReference>
<keyword evidence="6" id="KW-1185">Reference proteome</keyword>
<dbReference type="OrthoDB" id="9810250at2"/>
<protein>
    <submittedName>
        <fullName evidence="5">TetR family transcriptional regulator</fullName>
    </submittedName>
</protein>
<dbReference type="Proteomes" id="UP000077317">
    <property type="component" value="Chromosome"/>
</dbReference>
<dbReference type="GO" id="GO:0003677">
    <property type="term" value="F:DNA binding"/>
    <property type="evidence" value="ECO:0007669"/>
    <property type="project" value="UniProtKB-UniRule"/>
</dbReference>
<evidence type="ECO:0000313" key="6">
    <source>
        <dbReference type="Proteomes" id="UP000077317"/>
    </source>
</evidence>
<feature type="transmembrane region" description="Helical" evidence="3">
    <location>
        <begin position="146"/>
        <end position="166"/>
    </location>
</feature>
<evidence type="ECO:0000256" key="3">
    <source>
        <dbReference type="SAM" id="Phobius"/>
    </source>
</evidence>
<reference evidence="6" key="2">
    <citation type="submission" date="2016-03" db="EMBL/GenBank/DDBJ databases">
        <title>Streptococcus antelopensis sp. nov., isolated from the feces of the Tibetan antelope (Pantholops hodgsonii) in Hoh Xil National Nature Reserve, Qinghai, China.</title>
        <authorList>
            <person name="Bai X."/>
        </authorList>
    </citation>
    <scope>NUCLEOTIDE SEQUENCE [LARGE SCALE GENOMIC DNA]</scope>
    <source>
        <strain evidence="6">TA 26</strain>
    </source>
</reference>
<evidence type="ECO:0000256" key="2">
    <source>
        <dbReference type="PROSITE-ProRule" id="PRU00335"/>
    </source>
</evidence>